<dbReference type="AlphaFoldDB" id="A0A8S4R6H8"/>
<comment type="caution">
    <text evidence="1">The sequence shown here is derived from an EMBL/GenBank/DDBJ whole genome shotgun (WGS) entry which is preliminary data.</text>
</comment>
<evidence type="ECO:0000313" key="1">
    <source>
        <dbReference type="EMBL" id="CAH2229302.1"/>
    </source>
</evidence>
<dbReference type="EMBL" id="CAKXAJ010024711">
    <property type="protein sequence ID" value="CAH2229302.1"/>
    <property type="molecule type" value="Genomic_DNA"/>
</dbReference>
<proteinExistence type="predicted"/>
<name>A0A8S4R6H8_9NEOP</name>
<organism evidence="1 2">
    <name type="scientific">Pararge aegeria aegeria</name>
    <dbReference type="NCBI Taxonomy" id="348720"/>
    <lineage>
        <taxon>Eukaryota</taxon>
        <taxon>Metazoa</taxon>
        <taxon>Ecdysozoa</taxon>
        <taxon>Arthropoda</taxon>
        <taxon>Hexapoda</taxon>
        <taxon>Insecta</taxon>
        <taxon>Pterygota</taxon>
        <taxon>Neoptera</taxon>
        <taxon>Endopterygota</taxon>
        <taxon>Lepidoptera</taxon>
        <taxon>Glossata</taxon>
        <taxon>Ditrysia</taxon>
        <taxon>Papilionoidea</taxon>
        <taxon>Nymphalidae</taxon>
        <taxon>Satyrinae</taxon>
        <taxon>Satyrini</taxon>
        <taxon>Parargina</taxon>
        <taxon>Pararge</taxon>
    </lineage>
</organism>
<sequence length="145" mass="17174">MEYRFKIITIIDPLLAHYRPRVSKGYKDLGCSPPRLPTLHVFKNVMENSQASSFPHDVFLHRYSFFKPLQFLENEQTSRNFKDECRRSDSVYPKGSTLPLLKNTPDKLNSKPFEYSRCKMDLMVFPSFKQRLISRYAMHNDNVTF</sequence>
<accession>A0A8S4R6H8</accession>
<protein>
    <submittedName>
        <fullName evidence="1">Jg17051 protein</fullName>
    </submittedName>
</protein>
<evidence type="ECO:0000313" key="2">
    <source>
        <dbReference type="Proteomes" id="UP000838756"/>
    </source>
</evidence>
<keyword evidence="2" id="KW-1185">Reference proteome</keyword>
<gene>
    <name evidence="1" type="primary">jg17051</name>
    <name evidence="1" type="ORF">PAEG_LOCUS8784</name>
</gene>
<dbReference type="Proteomes" id="UP000838756">
    <property type="component" value="Unassembled WGS sequence"/>
</dbReference>
<reference evidence="1" key="1">
    <citation type="submission" date="2022-03" db="EMBL/GenBank/DDBJ databases">
        <authorList>
            <person name="Lindestad O."/>
        </authorList>
    </citation>
    <scope>NUCLEOTIDE SEQUENCE</scope>
</reference>